<sequence length="377" mass="41753">MDTIFSHITALEVFRCWDSFGLLTGQNLVAGPDVPARAPRKDLLAHIVSHVRRLEGATVPLHVLVSDRSARYFSDSLASHAALERYPASSFVRLGPGVACSAPELIALQMTEYATDIELLMLIDELCGHYGIQPLSKDGLVKRSKPLTSIERIRGFLDETGPVRGSRRLRRALDCARERSGSPQESRTCHRLEFCRTLGGYGVGVVGLNDPIAVSRAGSVLGEAATRIRKPDLMLLAPGGDRQAPTPFEAVALDYQGGYHRDEAQQARDIDRRNELLACNVKDYEIAKEHYDDMAYLDWLVSRIRADLGIEEPRLTERAQGLWQRRKADLNARLVRADGLHWTARRDPLVMNGARDYSGPVVSRGRILSAEAARPPG</sequence>
<protein>
    <submittedName>
        <fullName evidence="1">Uncharacterized protein</fullName>
    </submittedName>
</protein>
<reference evidence="1 2" key="1">
    <citation type="journal article" date="2021" name="Sci. Rep.">
        <title>The distribution of antibiotic resistance genes in chicken gut microbiota commensals.</title>
        <authorList>
            <person name="Juricova H."/>
            <person name="Matiasovicova J."/>
            <person name="Kubasova T."/>
            <person name="Cejkova D."/>
            <person name="Rychlik I."/>
        </authorList>
    </citation>
    <scope>NUCLEOTIDE SEQUENCE [LARGE SCALE GENOMIC DNA]</scope>
    <source>
        <strain evidence="1 2">An794</strain>
    </source>
</reference>
<proteinExistence type="predicted"/>
<evidence type="ECO:0000313" key="2">
    <source>
        <dbReference type="Proteomes" id="UP000712527"/>
    </source>
</evidence>
<dbReference type="EMBL" id="JACSNQ010000001">
    <property type="protein sequence ID" value="MBM6774147.1"/>
    <property type="molecule type" value="Genomic_DNA"/>
</dbReference>
<keyword evidence="2" id="KW-1185">Reference proteome</keyword>
<gene>
    <name evidence="1" type="ORF">H9X80_01065</name>
</gene>
<evidence type="ECO:0000313" key="1">
    <source>
        <dbReference type="EMBL" id="MBM6774147.1"/>
    </source>
</evidence>
<organism evidence="1 2">
    <name type="scientific">Olsenella profusa</name>
    <dbReference type="NCBI Taxonomy" id="138595"/>
    <lineage>
        <taxon>Bacteria</taxon>
        <taxon>Bacillati</taxon>
        <taxon>Actinomycetota</taxon>
        <taxon>Coriobacteriia</taxon>
        <taxon>Coriobacteriales</taxon>
        <taxon>Atopobiaceae</taxon>
        <taxon>Olsenella</taxon>
    </lineage>
</organism>
<accession>A0ABS2F0R1</accession>
<dbReference type="Proteomes" id="UP000712527">
    <property type="component" value="Unassembled WGS sequence"/>
</dbReference>
<comment type="caution">
    <text evidence="1">The sequence shown here is derived from an EMBL/GenBank/DDBJ whole genome shotgun (WGS) entry which is preliminary data.</text>
</comment>
<name>A0ABS2F0R1_9ACTN</name>